<protein>
    <recommendedName>
        <fullName evidence="12">VWFA domain-containing protein</fullName>
    </recommendedName>
</protein>
<dbReference type="eggNOG" id="KOG4475">
    <property type="taxonomic scope" value="Eukaryota"/>
</dbReference>
<comment type="caution">
    <text evidence="10">The sequence shown here is derived from an EMBL/GenBank/DDBJ whole genome shotgun (WGS) entry which is preliminary data.</text>
</comment>
<dbReference type="HOGENOM" id="CLU_305228_0_0_1"/>
<dbReference type="CDD" id="cd00198">
    <property type="entry name" value="vWFA"/>
    <property type="match status" value="1"/>
</dbReference>
<dbReference type="InterPro" id="IPR052577">
    <property type="entry name" value="VWA7"/>
</dbReference>
<dbReference type="STRING" id="1284197.S8ATT4"/>
<evidence type="ECO:0008006" key="12">
    <source>
        <dbReference type="Google" id="ProtNLM"/>
    </source>
</evidence>
<feature type="signal peptide" evidence="6">
    <location>
        <begin position="1"/>
        <end position="22"/>
    </location>
</feature>
<dbReference type="OMA" id="DFIPPKC"/>
<feature type="domain" description="VWA7 N-terminal" evidence="9">
    <location>
        <begin position="205"/>
        <end position="299"/>
    </location>
</feature>
<dbReference type="Pfam" id="PF25107">
    <property type="entry name" value="VWA7_N"/>
    <property type="match status" value="2"/>
</dbReference>
<dbReference type="SUPFAM" id="SSF53300">
    <property type="entry name" value="vWA-like"/>
    <property type="match status" value="1"/>
</dbReference>
<accession>S8ATT4</accession>
<evidence type="ECO:0000313" key="11">
    <source>
        <dbReference type="Proteomes" id="UP000015100"/>
    </source>
</evidence>
<evidence type="ECO:0000256" key="3">
    <source>
        <dbReference type="ARBA" id="ARBA00022729"/>
    </source>
</evidence>
<feature type="chain" id="PRO_5004547986" description="VWFA domain-containing protein" evidence="6">
    <location>
        <begin position="23"/>
        <end position="972"/>
    </location>
</feature>
<organism evidence="10 11">
    <name type="scientific">Dactylellina haptotyla (strain CBS 200.50)</name>
    <name type="common">Nematode-trapping fungus</name>
    <name type="synonym">Monacrosporium haptotylum</name>
    <dbReference type="NCBI Taxonomy" id="1284197"/>
    <lineage>
        <taxon>Eukaryota</taxon>
        <taxon>Fungi</taxon>
        <taxon>Dikarya</taxon>
        <taxon>Ascomycota</taxon>
        <taxon>Pezizomycotina</taxon>
        <taxon>Orbiliomycetes</taxon>
        <taxon>Orbiliales</taxon>
        <taxon>Orbiliaceae</taxon>
        <taxon>Dactylellina</taxon>
    </lineage>
</organism>
<evidence type="ECO:0000256" key="6">
    <source>
        <dbReference type="SAM" id="SignalP"/>
    </source>
</evidence>
<comment type="subcellular location">
    <subcellularLocation>
        <location evidence="1">Secreted</location>
    </subcellularLocation>
</comment>
<reference evidence="11" key="2">
    <citation type="submission" date="2013-04" db="EMBL/GenBank/DDBJ databases">
        <title>Genomic mechanisms accounting for the adaptation to parasitism in nematode-trapping fungi.</title>
        <authorList>
            <person name="Ahren D.G."/>
        </authorList>
    </citation>
    <scope>NUCLEOTIDE SEQUENCE [LARGE SCALE GENOMIC DNA]</scope>
    <source>
        <strain evidence="11">CBS 200.50</strain>
    </source>
</reference>
<dbReference type="EMBL" id="AQGS01000048">
    <property type="protein sequence ID" value="EPS44366.1"/>
    <property type="molecule type" value="Genomic_DNA"/>
</dbReference>
<gene>
    <name evidence="10" type="ORF">H072_1638</name>
</gene>
<dbReference type="Pfam" id="PF25106">
    <property type="entry name" value="VWA_4"/>
    <property type="match status" value="1"/>
</dbReference>
<keyword evidence="3 6" id="KW-0732">Signal</keyword>
<feature type="domain" description="VWA7 N-terminal" evidence="9">
    <location>
        <begin position="48"/>
        <end position="192"/>
    </location>
</feature>
<evidence type="ECO:0000256" key="1">
    <source>
        <dbReference type="ARBA" id="ARBA00004613"/>
    </source>
</evidence>
<sequence length="972" mass="104346">MSSRINLFLLLVAVISVTPIAAFFPYPYRTLWGVKGVDHQTITENALKVIYADLGIDKPSASMDKAREEILTGNADTDHLEEHNAEAHFDGERFEEGQKRIMDRYKEMNDDIKNSLMHSARTLAGQQLHGIQDFYSHSNYIDDGYRSPHHGLVGEPDESYLFTNPDKTTPACKKCSVAGDGSCYATCVATLSINTVLFLGCVALCSCPDCTDAIIAPGLTSGYYFGEMNDRPAGKCSHGGWTDAEKWWEPEIWGINKDSLFCSWSPNGQTYHMDAVGVATDSSVVWFRALRTKVGDDKFKQFLGLGPALGFAIDTTGSMGSVISSVQAAAVAIVDERLGTEDEPSSYVLAPFNDPDFGPVQTFTDADEFKSAINALYASGGGDCPEMAMNGMLIGIDALSSGASLFMYTDAEAKDYSLMDDVISSAFDKDIKVITMMFGTCAEDGFTKRDTTTTLPRYEQIARATGGQYFTPFRSEAGTVTRLADSISRSNSVDLLNVKGTLASPSTALTRRATAGWDVLIDSETTEVTFSLSADFTVITITRPDGTTVNDGDSGVTFVTISQGQFVTIMAPVTGKWHVSLSGNSLYSLQVTGISTLHFTRFTFLMYSDNVHHGFAGWIPTTVTPAAGDFTTANTRLDGGWKTATFDIRGEDGDVFQTLDLEHGSGEDGDMGVNDFIGNFTLPSCPFLVYVTGTDLTGAPFQRLISSLITPPGAKEFCGSLGGGSTTTTSSTTTTTTTTTSSTTPSFTTTRFFNTTTTSHETTTSVSSSSHTTSKRNPTSSHGSIYSSIKTYSQGSGYATTCTEKYSATTSVYSHPSYGPPLGGPSYTTKYDYHLWTRPPCATESYNAQAPSSPPEYGQSSAVYSYEPGYSTVESVPEYTSPVPVPYTPETPVTYATEAVYTPPAEETTPVYVQPVTYGETPTYSPPYAAPSGEASPTLTPPVYEGAAASVFGGLRLPCVVLAAVAGIIFLL</sequence>
<evidence type="ECO:0000313" key="10">
    <source>
        <dbReference type="EMBL" id="EPS44366.1"/>
    </source>
</evidence>
<evidence type="ECO:0000256" key="2">
    <source>
        <dbReference type="ARBA" id="ARBA00022525"/>
    </source>
</evidence>
<dbReference type="Pfam" id="PF23560">
    <property type="entry name" value="GBD_Hemicentin"/>
    <property type="match status" value="1"/>
</dbReference>
<keyword evidence="2" id="KW-0964">Secreted</keyword>
<evidence type="ECO:0000259" key="7">
    <source>
        <dbReference type="Pfam" id="PF23560"/>
    </source>
</evidence>
<dbReference type="InterPro" id="IPR056475">
    <property type="entry name" value="GBD_Hemicentin/VWA7"/>
</dbReference>
<feature type="compositionally biased region" description="Low complexity" evidence="5">
    <location>
        <begin position="726"/>
        <end position="772"/>
    </location>
</feature>
<feature type="domain" description="Hemicentin-1-like von Willebrand factor A" evidence="8">
    <location>
        <begin position="308"/>
        <end position="470"/>
    </location>
</feature>
<dbReference type="GO" id="GO:0005576">
    <property type="term" value="C:extracellular region"/>
    <property type="evidence" value="ECO:0007669"/>
    <property type="project" value="UniProtKB-SubCell"/>
</dbReference>
<dbReference type="InterPro" id="IPR036465">
    <property type="entry name" value="vWFA_dom_sf"/>
</dbReference>
<dbReference type="PANTHER" id="PTHR14905:SF7">
    <property type="entry name" value="VON WILLEBRAND FACTOR A DOMAIN-CONTAINING PROTEIN 7"/>
    <property type="match status" value="1"/>
</dbReference>
<dbReference type="Proteomes" id="UP000015100">
    <property type="component" value="Unassembled WGS sequence"/>
</dbReference>
<proteinExistence type="predicted"/>
<reference evidence="10 11" key="1">
    <citation type="journal article" date="2013" name="PLoS Genet.">
        <title>Genomic mechanisms accounting for the adaptation to parasitism in nematode-trapping fungi.</title>
        <authorList>
            <person name="Meerupati T."/>
            <person name="Andersson K.M."/>
            <person name="Friman E."/>
            <person name="Kumar D."/>
            <person name="Tunlid A."/>
            <person name="Ahren D."/>
        </authorList>
    </citation>
    <scope>NUCLEOTIDE SEQUENCE [LARGE SCALE GENOMIC DNA]</scope>
    <source>
        <strain evidence="10 11">CBS 200.50</strain>
    </source>
</reference>
<dbReference type="InterPro" id="IPR056861">
    <property type="entry name" value="HMCN1-like_VWA"/>
</dbReference>
<dbReference type="Gene3D" id="3.40.50.410">
    <property type="entry name" value="von Willebrand factor, type A domain"/>
    <property type="match status" value="1"/>
</dbReference>
<feature type="compositionally biased region" description="Polar residues" evidence="5">
    <location>
        <begin position="775"/>
        <end position="786"/>
    </location>
</feature>
<dbReference type="PANTHER" id="PTHR14905">
    <property type="entry name" value="NG37"/>
    <property type="match status" value="1"/>
</dbReference>
<keyword evidence="11" id="KW-1185">Reference proteome</keyword>
<dbReference type="InterPro" id="IPR056862">
    <property type="entry name" value="VWA7_N"/>
</dbReference>
<feature type="region of interest" description="Disordered" evidence="5">
    <location>
        <begin position="720"/>
        <end position="786"/>
    </location>
</feature>
<dbReference type="AlphaFoldDB" id="S8ATT4"/>
<name>S8ATT4_DACHA</name>
<evidence type="ECO:0000256" key="4">
    <source>
        <dbReference type="ARBA" id="ARBA00023180"/>
    </source>
</evidence>
<evidence type="ECO:0000259" key="8">
    <source>
        <dbReference type="Pfam" id="PF25106"/>
    </source>
</evidence>
<evidence type="ECO:0000256" key="5">
    <source>
        <dbReference type="SAM" id="MobiDB-lite"/>
    </source>
</evidence>
<feature type="domain" description="Hemicentin/VWA7 galactose-binding" evidence="7">
    <location>
        <begin position="517"/>
        <end position="596"/>
    </location>
</feature>
<dbReference type="OrthoDB" id="301415at2759"/>
<keyword evidence="4" id="KW-0325">Glycoprotein</keyword>
<evidence type="ECO:0000259" key="9">
    <source>
        <dbReference type="Pfam" id="PF25107"/>
    </source>
</evidence>